<name>B6UG71_MAIZE</name>
<dbReference type="EMBL" id="EU976236">
    <property type="protein sequence ID" value="ACG48354.1"/>
    <property type="molecule type" value="mRNA"/>
</dbReference>
<proteinExistence type="evidence at transcript level"/>
<protein>
    <submittedName>
        <fullName evidence="1">Uncharacterized protein</fullName>
    </submittedName>
</protein>
<dbReference type="AlphaFoldDB" id="B6UG71"/>
<accession>B6UG71</accession>
<evidence type="ECO:0000313" key="1">
    <source>
        <dbReference type="EMBL" id="ACG48354.1"/>
    </source>
</evidence>
<organism evidence="1">
    <name type="scientific">Zea mays</name>
    <name type="common">Maize</name>
    <dbReference type="NCBI Taxonomy" id="4577"/>
    <lineage>
        <taxon>Eukaryota</taxon>
        <taxon>Viridiplantae</taxon>
        <taxon>Streptophyta</taxon>
        <taxon>Embryophyta</taxon>
        <taxon>Tracheophyta</taxon>
        <taxon>Spermatophyta</taxon>
        <taxon>Magnoliopsida</taxon>
        <taxon>Liliopsida</taxon>
        <taxon>Poales</taxon>
        <taxon>Poaceae</taxon>
        <taxon>PACMAD clade</taxon>
        <taxon>Panicoideae</taxon>
        <taxon>Andropogonodae</taxon>
        <taxon>Andropogoneae</taxon>
        <taxon>Tripsacinae</taxon>
        <taxon>Zea</taxon>
    </lineage>
</organism>
<sequence length="78" mass="8903">MGESHAFRNMEEMDFFYVFDMLVALGIHAHNEDDLLDNCYLLQCPLGVYSGSSIHMIQMVISFSGTKYVYILLGFGQK</sequence>
<reference evidence="1" key="1">
    <citation type="journal article" date="2009" name="Plant Mol. Biol.">
        <title>Insights into corn genes derived from large-scale cDNA sequencing.</title>
        <authorList>
            <person name="Alexandrov N.N."/>
            <person name="Brover V.V."/>
            <person name="Freidin S."/>
            <person name="Troukhan M.E."/>
            <person name="Tatarinova T.V."/>
            <person name="Zhang H."/>
            <person name="Swaller T.J."/>
            <person name="Lu Y.P."/>
            <person name="Bouck J."/>
            <person name="Flavell R.B."/>
            <person name="Feldmann K.A."/>
        </authorList>
    </citation>
    <scope>NUCLEOTIDE SEQUENCE</scope>
</reference>